<evidence type="ECO:0000313" key="4">
    <source>
        <dbReference type="EMBL" id="BBU22834.1"/>
    </source>
</evidence>
<dbReference type="Pfam" id="PF00823">
    <property type="entry name" value="PPE"/>
    <property type="match status" value="1"/>
</dbReference>
<dbReference type="PANTHER" id="PTHR46766">
    <property type="entry name" value="GLUTAMINE-RICH PROTEIN 2"/>
    <property type="match status" value="1"/>
</dbReference>
<protein>
    <recommendedName>
        <fullName evidence="3">PPE domain-containing protein</fullName>
    </recommendedName>
</protein>
<dbReference type="KEGG" id="mxe:MYXE_26240"/>
<dbReference type="AlphaFoldDB" id="A0AAD1H0G6"/>
<dbReference type="PANTHER" id="PTHR46766:SF1">
    <property type="entry name" value="GLUTAMINE-RICH PROTEIN 2"/>
    <property type="match status" value="1"/>
</dbReference>
<evidence type="ECO:0000256" key="1">
    <source>
        <dbReference type="ARBA" id="ARBA00010652"/>
    </source>
</evidence>
<organism evidence="4 5">
    <name type="scientific">Mycobacterium xenopi</name>
    <dbReference type="NCBI Taxonomy" id="1789"/>
    <lineage>
        <taxon>Bacteria</taxon>
        <taxon>Bacillati</taxon>
        <taxon>Actinomycetota</taxon>
        <taxon>Actinomycetes</taxon>
        <taxon>Mycobacteriales</taxon>
        <taxon>Mycobacteriaceae</taxon>
        <taxon>Mycobacterium</taxon>
    </lineage>
</organism>
<dbReference type="Proteomes" id="UP000464624">
    <property type="component" value="Chromosome"/>
</dbReference>
<accession>A0AAD1H0G6</accession>
<reference evidence="4 5" key="1">
    <citation type="submission" date="2019-12" db="EMBL/GenBank/DDBJ databases">
        <title>Complete genome sequence of Mycolicibacterium xenopi str. JCM15661T.</title>
        <authorList>
            <person name="Yoshida M."/>
            <person name="Fukano H."/>
            <person name="Asakura T."/>
            <person name="Hoshino Y."/>
        </authorList>
    </citation>
    <scope>NUCLEOTIDE SEQUENCE [LARGE SCALE GENOMIC DNA]</scope>
    <source>
        <strain evidence="4 5">JCM 15661T</strain>
    </source>
</reference>
<sequence>MLDFGAFPPEINSARMYAGPGSASLQAAASAWNSLAAELNSAATGYETVVTQLSSEEWLGPASTAMANAAAPYVAWLNTTAAQAEQAANQARAAVAAYEQAFAATVPPPLIAANRAQTAQLVATNVLGQNTPAIAQLEAEYGQMWAQDAAAMYTYAGQSAAATKVTPFASPAQTTDPAASAMQGAAVTNAVGSAASTTSSQNVLQQLLSSTPTSLQNLATPAASSSPSDLISNFWSSSNPLFNNPIYQFFFGSTAPTSLSALVNAYSPYAGFFYNTEGLPYFSVGMGNSGIQMAKTLGLIGGSAPAAAGGAAKAASGGLGALGGLLGGGAGGGAAGELRCLRAWATRAPSEDSRCRPPGSAELRWPNPLHLFPSAASAQPRKPVAPETCWAGCRWPVWVTGQRVPVPGTDSSRPLWHAHRSPASNTRSAVGSLRLRRAPQSTFW</sequence>
<evidence type="ECO:0000313" key="5">
    <source>
        <dbReference type="Proteomes" id="UP000464624"/>
    </source>
</evidence>
<dbReference type="InterPro" id="IPR000030">
    <property type="entry name" value="PPE_dom"/>
</dbReference>
<dbReference type="FunFam" id="1.20.1260.20:FF:000001">
    <property type="entry name" value="PPE family protein PPE41"/>
    <property type="match status" value="1"/>
</dbReference>
<feature type="domain" description="PPE" evidence="3">
    <location>
        <begin position="3"/>
        <end position="166"/>
    </location>
</feature>
<proteinExistence type="inferred from homology"/>
<feature type="region of interest" description="Disordered" evidence="2">
    <location>
        <begin position="407"/>
        <end position="430"/>
    </location>
</feature>
<dbReference type="EMBL" id="AP022314">
    <property type="protein sequence ID" value="BBU22834.1"/>
    <property type="molecule type" value="Genomic_DNA"/>
</dbReference>
<evidence type="ECO:0000259" key="3">
    <source>
        <dbReference type="Pfam" id="PF00823"/>
    </source>
</evidence>
<dbReference type="InterPro" id="IPR038332">
    <property type="entry name" value="PPE_sf"/>
</dbReference>
<dbReference type="GO" id="GO:0052572">
    <property type="term" value="P:response to host immune response"/>
    <property type="evidence" value="ECO:0007669"/>
    <property type="project" value="TreeGrafter"/>
</dbReference>
<evidence type="ECO:0000256" key="2">
    <source>
        <dbReference type="SAM" id="MobiDB-lite"/>
    </source>
</evidence>
<gene>
    <name evidence="4" type="ORF">MYXE_26240</name>
</gene>
<name>A0AAD1H0G6_MYCXE</name>
<dbReference type="Gene3D" id="1.20.1260.20">
    <property type="entry name" value="PPE superfamily"/>
    <property type="match status" value="1"/>
</dbReference>
<dbReference type="SUPFAM" id="SSF140459">
    <property type="entry name" value="PE/PPE dimer-like"/>
    <property type="match status" value="1"/>
</dbReference>
<comment type="similarity">
    <text evidence="1">Belongs to the mycobacterial PPE family.</text>
</comment>